<dbReference type="AlphaFoldDB" id="A0A5B7GZQ9"/>
<evidence type="ECO:0000313" key="3">
    <source>
        <dbReference type="Proteomes" id="UP000324222"/>
    </source>
</evidence>
<proteinExistence type="predicted"/>
<keyword evidence="3" id="KW-1185">Reference proteome</keyword>
<accession>A0A5B7GZQ9</accession>
<sequence>MEWTEMNQRVSVLRCGAADRSSVPSLPVPVLPSHLVPPRGQRRLPLLPGCLTCLAVRDDARLSHLNCLSAVDATPRHRTVVTARRSSRCAHSQTDAPPHCRLTKSRFPVTGGEAVKSGVSCRVSASPSPAGERVRVSDPGKCVGKQVTIRAGLHLMPCSSNTGLEQRGSNVGMLAGSVITFRLSAVITGLITIPADTLLSQTEAGQAMQDALCQVHQGRPPPGGTLVMKANRSRHR</sequence>
<comment type="caution">
    <text evidence="2">The sequence shown here is derived from an EMBL/GenBank/DDBJ whole genome shotgun (WGS) entry which is preliminary data.</text>
</comment>
<protein>
    <submittedName>
        <fullName evidence="2">Uncharacterized protein</fullName>
    </submittedName>
</protein>
<reference evidence="2 3" key="1">
    <citation type="submission" date="2019-05" db="EMBL/GenBank/DDBJ databases">
        <title>Another draft genome of Portunus trituberculatus and its Hox gene families provides insights of decapod evolution.</title>
        <authorList>
            <person name="Jeong J.-H."/>
            <person name="Song I."/>
            <person name="Kim S."/>
            <person name="Choi T."/>
            <person name="Kim D."/>
            <person name="Ryu S."/>
            <person name="Kim W."/>
        </authorList>
    </citation>
    <scope>NUCLEOTIDE SEQUENCE [LARGE SCALE GENOMIC DNA]</scope>
    <source>
        <tissue evidence="2">Muscle</tissue>
    </source>
</reference>
<evidence type="ECO:0000256" key="1">
    <source>
        <dbReference type="SAM" id="MobiDB-lite"/>
    </source>
</evidence>
<feature type="region of interest" description="Disordered" evidence="1">
    <location>
        <begin position="217"/>
        <end position="236"/>
    </location>
</feature>
<evidence type="ECO:0000313" key="2">
    <source>
        <dbReference type="EMBL" id="MPC65801.1"/>
    </source>
</evidence>
<dbReference type="Proteomes" id="UP000324222">
    <property type="component" value="Unassembled WGS sequence"/>
</dbReference>
<gene>
    <name evidence="2" type="ORF">E2C01_059937</name>
</gene>
<organism evidence="2 3">
    <name type="scientific">Portunus trituberculatus</name>
    <name type="common">Swimming crab</name>
    <name type="synonym">Neptunus trituberculatus</name>
    <dbReference type="NCBI Taxonomy" id="210409"/>
    <lineage>
        <taxon>Eukaryota</taxon>
        <taxon>Metazoa</taxon>
        <taxon>Ecdysozoa</taxon>
        <taxon>Arthropoda</taxon>
        <taxon>Crustacea</taxon>
        <taxon>Multicrustacea</taxon>
        <taxon>Malacostraca</taxon>
        <taxon>Eumalacostraca</taxon>
        <taxon>Eucarida</taxon>
        <taxon>Decapoda</taxon>
        <taxon>Pleocyemata</taxon>
        <taxon>Brachyura</taxon>
        <taxon>Eubrachyura</taxon>
        <taxon>Portunoidea</taxon>
        <taxon>Portunidae</taxon>
        <taxon>Portuninae</taxon>
        <taxon>Portunus</taxon>
    </lineage>
</organism>
<dbReference type="EMBL" id="VSRR010023860">
    <property type="protein sequence ID" value="MPC65801.1"/>
    <property type="molecule type" value="Genomic_DNA"/>
</dbReference>
<name>A0A5B7GZQ9_PORTR</name>